<proteinExistence type="predicted"/>
<dbReference type="AlphaFoldDB" id="A0AAP0SBA8"/>
<evidence type="ECO:0000256" key="2">
    <source>
        <dbReference type="SAM" id="MobiDB-lite"/>
    </source>
</evidence>
<dbReference type="PANTHER" id="PTHR33018:SF31">
    <property type="entry name" value="TRANSPOSASE, PTTA_EN_SPM, PLANT"/>
    <property type="match status" value="1"/>
</dbReference>
<dbReference type="InterPro" id="IPR004252">
    <property type="entry name" value="Probable_transposase_24"/>
</dbReference>
<evidence type="ECO:0000313" key="3">
    <source>
        <dbReference type="EMBL" id="KAK9291437.1"/>
    </source>
</evidence>
<reference evidence="3 4" key="1">
    <citation type="journal article" date="2024" name="Plant J.">
        <title>Genome sequences and population genomics reveal climatic adaptation and genomic divergence between two closely related sweetgum species.</title>
        <authorList>
            <person name="Xu W.Q."/>
            <person name="Ren C.Q."/>
            <person name="Zhang X.Y."/>
            <person name="Comes H.P."/>
            <person name="Liu X.H."/>
            <person name="Li Y.G."/>
            <person name="Kettle C.J."/>
            <person name="Jalonen R."/>
            <person name="Gaisberger H."/>
            <person name="Ma Y.Z."/>
            <person name="Qiu Y.X."/>
        </authorList>
    </citation>
    <scope>NUCLEOTIDE SEQUENCE [LARGE SCALE GENOMIC DNA]</scope>
    <source>
        <strain evidence="3">Hangzhou</strain>
    </source>
</reference>
<evidence type="ECO:0008006" key="5">
    <source>
        <dbReference type="Google" id="ProtNLM"/>
    </source>
</evidence>
<evidence type="ECO:0000256" key="1">
    <source>
        <dbReference type="SAM" id="Coils"/>
    </source>
</evidence>
<dbReference type="Pfam" id="PF03004">
    <property type="entry name" value="Transposase_24"/>
    <property type="match status" value="1"/>
</dbReference>
<protein>
    <recommendedName>
        <fullName evidence="5">Transposase</fullName>
    </recommendedName>
</protein>
<keyword evidence="4" id="KW-1185">Reference proteome</keyword>
<evidence type="ECO:0000313" key="4">
    <source>
        <dbReference type="Proteomes" id="UP001415857"/>
    </source>
</evidence>
<keyword evidence="1" id="KW-0175">Coiled coil</keyword>
<name>A0AAP0SBA8_LIQFO</name>
<sequence length="247" mass="28224">MTGRRKNSDSAEQKYKLAESRRKMNVQKMGKHLRDYKSLLTKLIRDLAQGDDATNELALAKPTNLTPNEWVAFIKGWLSSEFNGKSKIFKEMRKKQDLPHTMSRKGYARLEDDMRKKADNVARVDVWIRGHSKKGGEFINDLVVEVVSKLEEYPHEPTSTIKNDPITKVIGPEHRGWVRGMGFGATPSKVDAEIEKDGTVRQLQSKVHSLELKVQELTNNLEQQVQKLTYIVTHGRRPNEKKETSGS</sequence>
<dbReference type="EMBL" id="JBBPBK010000001">
    <property type="protein sequence ID" value="KAK9291437.1"/>
    <property type="molecule type" value="Genomic_DNA"/>
</dbReference>
<comment type="caution">
    <text evidence="3">The sequence shown here is derived from an EMBL/GenBank/DDBJ whole genome shotgun (WGS) entry which is preliminary data.</text>
</comment>
<organism evidence="3 4">
    <name type="scientific">Liquidambar formosana</name>
    <name type="common">Formosan gum</name>
    <dbReference type="NCBI Taxonomy" id="63359"/>
    <lineage>
        <taxon>Eukaryota</taxon>
        <taxon>Viridiplantae</taxon>
        <taxon>Streptophyta</taxon>
        <taxon>Embryophyta</taxon>
        <taxon>Tracheophyta</taxon>
        <taxon>Spermatophyta</taxon>
        <taxon>Magnoliopsida</taxon>
        <taxon>eudicotyledons</taxon>
        <taxon>Gunneridae</taxon>
        <taxon>Pentapetalae</taxon>
        <taxon>Saxifragales</taxon>
        <taxon>Altingiaceae</taxon>
        <taxon>Liquidambar</taxon>
    </lineage>
</organism>
<gene>
    <name evidence="3" type="ORF">L1049_019384</name>
</gene>
<dbReference type="Proteomes" id="UP001415857">
    <property type="component" value="Unassembled WGS sequence"/>
</dbReference>
<accession>A0AAP0SBA8</accession>
<feature type="region of interest" description="Disordered" evidence="2">
    <location>
        <begin position="1"/>
        <end position="20"/>
    </location>
</feature>
<dbReference type="PANTHER" id="PTHR33018">
    <property type="entry name" value="OS10G0338966 PROTEIN-RELATED"/>
    <property type="match status" value="1"/>
</dbReference>
<feature type="coiled-coil region" evidence="1">
    <location>
        <begin position="200"/>
        <end position="227"/>
    </location>
</feature>